<name>A0AA41L1X6_9BURK</name>
<accession>A0AA41L1X6</accession>
<feature type="modified residue" description="4-aspartylphosphate" evidence="1">
    <location>
        <position position="66"/>
    </location>
</feature>
<comment type="caution">
    <text evidence="4">The sequence shown here is derived from an EMBL/GenBank/DDBJ whole genome shotgun (WGS) entry which is preliminary data.</text>
</comment>
<dbReference type="EMBL" id="JALJZU010000003">
    <property type="protein sequence ID" value="MCP2008218.1"/>
    <property type="molecule type" value="Genomic_DNA"/>
</dbReference>
<feature type="domain" description="Response regulatory" evidence="2">
    <location>
        <begin position="15"/>
        <end position="129"/>
    </location>
</feature>
<gene>
    <name evidence="4" type="ORF">KVP70_11300</name>
    <name evidence="5" type="ORF">L1274_001918</name>
</gene>
<dbReference type="Proteomes" id="UP001155901">
    <property type="component" value="Unassembled WGS sequence"/>
</dbReference>
<dbReference type="SMART" id="SM00850">
    <property type="entry name" value="LytTR"/>
    <property type="match status" value="1"/>
</dbReference>
<keyword evidence="4" id="KW-0238">DNA-binding</keyword>
<evidence type="ECO:0000313" key="5">
    <source>
        <dbReference type="EMBL" id="MCP2008218.1"/>
    </source>
</evidence>
<dbReference type="AlphaFoldDB" id="A0AA41L1X6"/>
<dbReference type="PROSITE" id="PS50930">
    <property type="entry name" value="HTH_LYTTR"/>
    <property type="match status" value="1"/>
</dbReference>
<dbReference type="Pfam" id="PF00072">
    <property type="entry name" value="Response_reg"/>
    <property type="match status" value="1"/>
</dbReference>
<dbReference type="SMART" id="SM00448">
    <property type="entry name" value="REC"/>
    <property type="match status" value="1"/>
</dbReference>
<keyword evidence="1" id="KW-0597">Phosphoprotein</keyword>
<dbReference type="InterPro" id="IPR007492">
    <property type="entry name" value="LytTR_DNA-bd_dom"/>
</dbReference>
<dbReference type="InterPro" id="IPR001789">
    <property type="entry name" value="Sig_transdc_resp-reg_receiver"/>
</dbReference>
<keyword evidence="7" id="KW-1185">Reference proteome</keyword>
<evidence type="ECO:0000259" key="2">
    <source>
        <dbReference type="PROSITE" id="PS50110"/>
    </source>
</evidence>
<dbReference type="PANTHER" id="PTHR37299:SF1">
    <property type="entry name" value="STAGE 0 SPORULATION PROTEIN A HOMOLOG"/>
    <property type="match status" value="1"/>
</dbReference>
<feature type="domain" description="HTH LytTR-type" evidence="3">
    <location>
        <begin position="166"/>
        <end position="269"/>
    </location>
</feature>
<organism evidence="4 6">
    <name type="scientific">Duganella violaceipulchra</name>
    <dbReference type="NCBI Taxonomy" id="2849652"/>
    <lineage>
        <taxon>Bacteria</taxon>
        <taxon>Pseudomonadati</taxon>
        <taxon>Pseudomonadota</taxon>
        <taxon>Betaproteobacteria</taxon>
        <taxon>Burkholderiales</taxon>
        <taxon>Oxalobacteraceae</taxon>
        <taxon>Telluria group</taxon>
        <taxon>Duganella</taxon>
    </lineage>
</organism>
<proteinExistence type="predicted"/>
<dbReference type="Pfam" id="PF04397">
    <property type="entry name" value="LytTR"/>
    <property type="match status" value="1"/>
</dbReference>
<dbReference type="InterPro" id="IPR046947">
    <property type="entry name" value="LytR-like"/>
</dbReference>
<evidence type="ECO:0000313" key="6">
    <source>
        <dbReference type="Proteomes" id="UP001155901"/>
    </source>
</evidence>
<dbReference type="GO" id="GO:0000156">
    <property type="term" value="F:phosphorelay response regulator activity"/>
    <property type="evidence" value="ECO:0007669"/>
    <property type="project" value="InterPro"/>
</dbReference>
<evidence type="ECO:0000313" key="4">
    <source>
        <dbReference type="EMBL" id="MBV6321523.1"/>
    </source>
</evidence>
<evidence type="ECO:0000313" key="7">
    <source>
        <dbReference type="Proteomes" id="UP001162889"/>
    </source>
</evidence>
<dbReference type="GO" id="GO:0003677">
    <property type="term" value="F:DNA binding"/>
    <property type="evidence" value="ECO:0007669"/>
    <property type="project" value="UniProtKB-KW"/>
</dbReference>
<dbReference type="EMBL" id="JAHTGR010000005">
    <property type="protein sequence ID" value="MBV6321523.1"/>
    <property type="molecule type" value="Genomic_DNA"/>
</dbReference>
<reference evidence="5" key="2">
    <citation type="submission" date="2022-03" db="EMBL/GenBank/DDBJ databases">
        <title>Genome Encyclopedia of Bacteria and Archaea VI: Functional Genomics of Type Strains.</title>
        <authorList>
            <person name="Whitman W."/>
        </authorList>
    </citation>
    <scope>NUCLEOTIDE SEQUENCE</scope>
    <source>
        <strain evidence="5">HSC-15S17</strain>
    </source>
</reference>
<evidence type="ECO:0000256" key="1">
    <source>
        <dbReference type="PROSITE-ProRule" id="PRU00169"/>
    </source>
</evidence>
<protein>
    <submittedName>
        <fullName evidence="4">LytTR family DNA-binding domain-containing protein</fullName>
    </submittedName>
    <submittedName>
        <fullName evidence="5">Two-component system LytT family response regulator</fullName>
    </submittedName>
</protein>
<reference evidence="4" key="1">
    <citation type="submission" date="2021-07" db="EMBL/GenBank/DDBJ databases">
        <title>Characterization of violacein-producing bacteria and related species.</title>
        <authorList>
            <person name="Wilson H.S."/>
            <person name="De Leon M.E."/>
        </authorList>
    </citation>
    <scope>NUCLEOTIDE SEQUENCE</scope>
    <source>
        <strain evidence="4">HSC-15S17</strain>
    </source>
</reference>
<dbReference type="PROSITE" id="PS50110">
    <property type="entry name" value="RESPONSE_REGULATORY"/>
    <property type="match status" value="1"/>
</dbReference>
<sequence length="269" mass="29996">MRSNYASPSTARPKTVLIVDDELPAIANLEWLLARHPQWRVLESCRSSEQARARLQGASVDLILLDIQMPGQSGLEFARELCQRPGAPLIVFVTAYDEHALSAFDIFALDYMLKPFDDERFDLMLRRAALMLELNQQAAMNGAVHAYLRDRAADEAGYSAPPLLQVVVRTAAGLERIALDDVLWLGAAGNYVELHLAGRVVLHRSTITAIVERLPEDEWVRVHRTAVVRRSAIAGLRSDSDGYYAVRLAQGDTVRVSARYLKQVQAMFA</sequence>
<dbReference type="Proteomes" id="UP001162889">
    <property type="component" value="Unassembled WGS sequence"/>
</dbReference>
<dbReference type="PANTHER" id="PTHR37299">
    <property type="entry name" value="TRANSCRIPTIONAL REGULATOR-RELATED"/>
    <property type="match status" value="1"/>
</dbReference>
<dbReference type="RefSeq" id="WP_217942272.1">
    <property type="nucleotide sequence ID" value="NZ_JAHTGR010000005.1"/>
</dbReference>
<evidence type="ECO:0000259" key="3">
    <source>
        <dbReference type="PROSITE" id="PS50930"/>
    </source>
</evidence>